<dbReference type="PANTHER" id="PTHR14195">
    <property type="entry name" value="G PATCH DOMAIN CONTAINING PROTEIN 2"/>
    <property type="match status" value="1"/>
</dbReference>
<dbReference type="Pfam" id="PF01585">
    <property type="entry name" value="G-patch"/>
    <property type="match status" value="1"/>
</dbReference>
<feature type="domain" description="G-patch" evidence="2">
    <location>
        <begin position="1026"/>
        <end position="1074"/>
    </location>
</feature>
<feature type="compositionally biased region" description="Basic and acidic residues" evidence="1">
    <location>
        <begin position="660"/>
        <end position="677"/>
    </location>
</feature>
<dbReference type="AlphaFoldDB" id="A0AAW0BY68"/>
<evidence type="ECO:0000259" key="3">
    <source>
        <dbReference type="PROSITE" id="PS51061"/>
    </source>
</evidence>
<comment type="caution">
    <text evidence="4">The sequence shown here is derived from an EMBL/GenBank/DDBJ whole genome shotgun (WGS) entry which is preliminary data.</text>
</comment>
<feature type="region of interest" description="Disordered" evidence="1">
    <location>
        <begin position="398"/>
        <end position="642"/>
    </location>
</feature>
<dbReference type="PROSITE" id="PS51061">
    <property type="entry name" value="R3H"/>
    <property type="match status" value="1"/>
</dbReference>
<feature type="domain" description="R3H" evidence="3">
    <location>
        <begin position="901"/>
        <end position="964"/>
    </location>
</feature>
<proteinExistence type="predicted"/>
<name>A0AAW0BY68_9AGAR</name>
<feature type="compositionally biased region" description="Polar residues" evidence="1">
    <location>
        <begin position="511"/>
        <end position="541"/>
    </location>
</feature>
<evidence type="ECO:0000259" key="2">
    <source>
        <dbReference type="PROSITE" id="PS50174"/>
    </source>
</evidence>
<reference evidence="4 5" key="1">
    <citation type="submission" date="2024-01" db="EMBL/GenBank/DDBJ databases">
        <title>A draft genome for a cacao thread blight-causing isolate of Paramarasmius palmivorus.</title>
        <authorList>
            <person name="Baruah I.K."/>
            <person name="Bukari Y."/>
            <person name="Amoako-Attah I."/>
            <person name="Meinhardt L.W."/>
            <person name="Bailey B.A."/>
            <person name="Cohen S.P."/>
        </authorList>
    </citation>
    <scope>NUCLEOTIDE SEQUENCE [LARGE SCALE GENOMIC DNA]</scope>
    <source>
        <strain evidence="4 5">GH-12</strain>
    </source>
</reference>
<feature type="compositionally biased region" description="Basic and acidic residues" evidence="1">
    <location>
        <begin position="729"/>
        <end position="743"/>
    </location>
</feature>
<feature type="compositionally biased region" description="Low complexity" evidence="1">
    <location>
        <begin position="438"/>
        <end position="451"/>
    </location>
</feature>
<dbReference type="InterPro" id="IPR036867">
    <property type="entry name" value="R3H_dom_sf"/>
</dbReference>
<accession>A0AAW0BY68</accession>
<feature type="compositionally biased region" description="Acidic residues" evidence="1">
    <location>
        <begin position="588"/>
        <end position="607"/>
    </location>
</feature>
<dbReference type="Gene3D" id="3.30.1370.50">
    <property type="entry name" value="R3H-like domain"/>
    <property type="match status" value="1"/>
</dbReference>
<dbReference type="InterPro" id="IPR001374">
    <property type="entry name" value="R3H_dom"/>
</dbReference>
<dbReference type="Proteomes" id="UP001383192">
    <property type="component" value="Unassembled WGS sequence"/>
</dbReference>
<sequence length="1075" mass="118803">MTKISFHLTSTLVYNIVEEAEEEEGIEEICIFGGVIEVEVEEVGSEEVEEDTSLRWKQTLSYNNGQLSASHNIIEEQEVVDLAQTHLYEAEELIPLEDAELARERLHLADEGRRFRDTTEPLSRLLNEDRPLLKIIHFVPATQNRFLFQNQEDEELLKPVVEDIGDEEEEHVPTADKVARVFSGKFERPRETDSEAEAREVEEELEEIDFADVGAFQETVDASHANAAEETSKALPEEQIFTGRYEPPSFGGGDAPARATDIQTGGSIVIQAEAITITDATSTDDVVMSVSSTIASMDIQGHDPGEPKPPPPEVSDPAPVPEQTPPLESDSHMADAPPTIISEPSLPPSTTTPNVGPMSSPQLPTGMDYEGQAMLPVESDQTEPPLSQVQPTQLISMAPEPDAVPAPPAFTIDATPQPAVEAGPSAENSTEQPLFFIDTTPTEPTDEGTSSSNNTVPLGAEDPDEDIIVYVAPNPRSGRATPQPQVNADIPVGSARSILTGRPLGEAPSVDSVSFSFSQTQNTPASSSKTKPLFTLSTRTPVSARMKHRHRTQWARGKSNKSRSFADRGIAVSDRQLWKGRGRKGDSDVDWGTDDSEWESEEEEEVRLDEVTKTLHVVSQKKKGKKKEDPGAEGMDVDPDLEFDTEAMKAFVKGIDRGYLTKEDLEAENANRVKEEYYEMESDDDESEGDEEDVEVVMDAEERELIGEDDVDEDSDDEEESPKSSFQARLDKLRKQSQKDKGKGKAVTQDFYDDLDDSDDEEYYRRKTWAEEDDDFIAEIEDLLEENADILNGRDRKARKKLFRAVRDGDFDFDDEFAFEDDEDLEEWMPKAGKRKNKSKHLPPDLAELWEADRQKKAAKKQAREMERLLAAVDPLAPKKGGKKARKFEERALALSLDNRVIDISTLVQQIRRFLDDTGKHNMSLPPCAKETRKMVHELATAFGLKSVSKGNGNQRYTTLSKTRRSAEGIVNEKKVGKVVRAARARGVEFAAGIDVNGGKGGGARRGGHKIREGDEVGKAAPKLNETNIGFRLLAGMGWAEGDRIGLQSGGQGLKDPLKAVIKNTKLGLGASRDR</sequence>
<dbReference type="PROSITE" id="PS50174">
    <property type="entry name" value="G_PATCH"/>
    <property type="match status" value="1"/>
</dbReference>
<feature type="compositionally biased region" description="Low complexity" evidence="1">
    <location>
        <begin position="337"/>
        <end position="353"/>
    </location>
</feature>
<dbReference type="SUPFAM" id="SSF82708">
    <property type="entry name" value="R3H domain"/>
    <property type="match status" value="1"/>
</dbReference>
<feature type="region of interest" description="Disordered" evidence="1">
    <location>
        <begin position="297"/>
        <end position="365"/>
    </location>
</feature>
<keyword evidence="5" id="KW-1185">Reference proteome</keyword>
<feature type="region of interest" description="Disordered" evidence="1">
    <location>
        <begin position="660"/>
        <end position="757"/>
    </location>
</feature>
<protein>
    <submittedName>
        <fullName evidence="4">Squalene synthetase-like protein</fullName>
    </submittedName>
</protein>
<feature type="compositionally biased region" description="Pro residues" evidence="1">
    <location>
        <begin position="307"/>
        <end position="324"/>
    </location>
</feature>
<dbReference type="InterPro" id="IPR000467">
    <property type="entry name" value="G_patch_dom"/>
</dbReference>
<dbReference type="InterPro" id="IPR051189">
    <property type="entry name" value="Splicing_assoc_domain"/>
</dbReference>
<evidence type="ECO:0000256" key="1">
    <source>
        <dbReference type="SAM" id="MobiDB-lite"/>
    </source>
</evidence>
<dbReference type="EMBL" id="JAYKXP010000071">
    <property type="protein sequence ID" value="KAK7031105.1"/>
    <property type="molecule type" value="Genomic_DNA"/>
</dbReference>
<gene>
    <name evidence="4" type="primary">SQS1</name>
    <name evidence="4" type="ORF">VNI00_013710</name>
</gene>
<feature type="compositionally biased region" description="Basic residues" evidence="1">
    <location>
        <begin position="545"/>
        <end position="561"/>
    </location>
</feature>
<dbReference type="SMART" id="SM00443">
    <property type="entry name" value="G_patch"/>
    <property type="match status" value="1"/>
</dbReference>
<organism evidence="4 5">
    <name type="scientific">Paramarasmius palmivorus</name>
    <dbReference type="NCBI Taxonomy" id="297713"/>
    <lineage>
        <taxon>Eukaryota</taxon>
        <taxon>Fungi</taxon>
        <taxon>Dikarya</taxon>
        <taxon>Basidiomycota</taxon>
        <taxon>Agaricomycotina</taxon>
        <taxon>Agaricomycetes</taxon>
        <taxon>Agaricomycetidae</taxon>
        <taxon>Agaricales</taxon>
        <taxon>Marasmiineae</taxon>
        <taxon>Marasmiaceae</taxon>
        <taxon>Paramarasmius</taxon>
    </lineage>
</organism>
<evidence type="ECO:0000313" key="4">
    <source>
        <dbReference type="EMBL" id="KAK7031105.1"/>
    </source>
</evidence>
<dbReference type="Pfam" id="PF01424">
    <property type="entry name" value="R3H"/>
    <property type="match status" value="1"/>
</dbReference>
<feature type="compositionally biased region" description="Acidic residues" evidence="1">
    <location>
        <begin position="678"/>
        <end position="720"/>
    </location>
</feature>
<feature type="region of interest" description="Disordered" evidence="1">
    <location>
        <begin position="224"/>
        <end position="257"/>
    </location>
</feature>
<evidence type="ECO:0000313" key="5">
    <source>
        <dbReference type="Proteomes" id="UP001383192"/>
    </source>
</evidence>
<dbReference type="GO" id="GO:0003676">
    <property type="term" value="F:nucleic acid binding"/>
    <property type="evidence" value="ECO:0007669"/>
    <property type="project" value="UniProtKB-UniRule"/>
</dbReference>
<dbReference type="SMART" id="SM00393">
    <property type="entry name" value="R3H"/>
    <property type="match status" value="1"/>
</dbReference>